<reference evidence="2" key="1">
    <citation type="journal article" date="2014" name="Front. Microbiol.">
        <title>High frequency of phylogenetically diverse reductive dehalogenase-homologous genes in deep subseafloor sedimentary metagenomes.</title>
        <authorList>
            <person name="Kawai M."/>
            <person name="Futagami T."/>
            <person name="Toyoda A."/>
            <person name="Takaki Y."/>
            <person name="Nishi S."/>
            <person name="Hori S."/>
            <person name="Arai W."/>
            <person name="Tsubouchi T."/>
            <person name="Morono Y."/>
            <person name="Uchiyama I."/>
            <person name="Ito T."/>
            <person name="Fujiyama A."/>
            <person name="Inagaki F."/>
            <person name="Takami H."/>
        </authorList>
    </citation>
    <scope>NUCLEOTIDE SEQUENCE</scope>
    <source>
        <strain evidence="2">Expedition CK06-06</strain>
    </source>
</reference>
<proteinExistence type="predicted"/>
<feature type="non-terminal residue" evidence="2">
    <location>
        <position position="64"/>
    </location>
</feature>
<feature type="transmembrane region" description="Helical" evidence="1">
    <location>
        <begin position="6"/>
        <end position="28"/>
    </location>
</feature>
<evidence type="ECO:0000256" key="1">
    <source>
        <dbReference type="SAM" id="Phobius"/>
    </source>
</evidence>
<dbReference type="AlphaFoldDB" id="X0SQE1"/>
<protein>
    <submittedName>
        <fullName evidence="2">Uncharacterized protein</fullName>
    </submittedName>
</protein>
<organism evidence="2">
    <name type="scientific">marine sediment metagenome</name>
    <dbReference type="NCBI Taxonomy" id="412755"/>
    <lineage>
        <taxon>unclassified sequences</taxon>
        <taxon>metagenomes</taxon>
        <taxon>ecological metagenomes</taxon>
    </lineage>
</organism>
<name>X0SQE1_9ZZZZ</name>
<keyword evidence="1" id="KW-0812">Transmembrane</keyword>
<feature type="transmembrane region" description="Helical" evidence="1">
    <location>
        <begin position="40"/>
        <end position="60"/>
    </location>
</feature>
<evidence type="ECO:0000313" key="2">
    <source>
        <dbReference type="EMBL" id="GAF83328.1"/>
    </source>
</evidence>
<comment type="caution">
    <text evidence="2">The sequence shown here is derived from an EMBL/GenBank/DDBJ whole genome shotgun (WGS) entry which is preliminary data.</text>
</comment>
<keyword evidence="1" id="KW-0472">Membrane</keyword>
<keyword evidence="1" id="KW-1133">Transmembrane helix</keyword>
<dbReference type="EMBL" id="BARS01002246">
    <property type="protein sequence ID" value="GAF83328.1"/>
    <property type="molecule type" value="Genomic_DNA"/>
</dbReference>
<sequence>MKEWHVTLGGALVMFVAGIGMFLWANSLEIPATLLGGNEYILISNQYFVTFLAGVLFTGFGGGL</sequence>
<gene>
    <name evidence="2" type="ORF">S01H1_04234</name>
</gene>
<accession>X0SQE1</accession>